<protein>
    <submittedName>
        <fullName evidence="2">Uncharacterized protein</fullName>
    </submittedName>
</protein>
<dbReference type="GeneID" id="31013791"/>
<comment type="caution">
    <text evidence="2">The sequence shown here is derived from an EMBL/GenBank/DDBJ whole genome shotgun (WGS) entry which is preliminary data.</text>
</comment>
<feature type="region of interest" description="Disordered" evidence="1">
    <location>
        <begin position="87"/>
        <end position="107"/>
    </location>
</feature>
<evidence type="ECO:0000313" key="2">
    <source>
        <dbReference type="EMBL" id="OJD33848.1"/>
    </source>
</evidence>
<evidence type="ECO:0000313" key="3">
    <source>
        <dbReference type="Proteomes" id="UP000183809"/>
    </source>
</evidence>
<reference evidence="2 3" key="1">
    <citation type="submission" date="2016-10" db="EMBL/GenBank/DDBJ databases">
        <title>Proteomics and genomics reveal pathogen-plant mechanisms compatible with a hemibiotrophic lifestyle of Diplodia corticola.</title>
        <authorList>
            <person name="Fernandes I."/>
            <person name="De Jonge R."/>
            <person name="Van De Peer Y."/>
            <person name="Devreese B."/>
            <person name="Alves A."/>
            <person name="Esteves A.C."/>
        </authorList>
    </citation>
    <scope>NUCLEOTIDE SEQUENCE [LARGE SCALE GENOMIC DNA]</scope>
    <source>
        <strain evidence="2 3">CBS 112549</strain>
    </source>
</reference>
<keyword evidence="3" id="KW-1185">Reference proteome</keyword>
<dbReference type="RefSeq" id="XP_020130108.1">
    <property type="nucleotide sequence ID" value="XM_020273530.1"/>
</dbReference>
<gene>
    <name evidence="2" type="ORF">BKCO1_27000122</name>
</gene>
<name>A0A1J9QZN2_9PEZI</name>
<dbReference type="EMBL" id="MNUE01000027">
    <property type="protein sequence ID" value="OJD33848.1"/>
    <property type="molecule type" value="Genomic_DNA"/>
</dbReference>
<sequence length="240" mass="26249">MVPAGAPKEAYFYICEKLLLNHPEVCERSGFDDENAWGIDDNSYGYEAMTGPLNMTHSYNSWTNRFGGKATFSKYMVYTAKARKRRYKRNDETSAGRNPALGLPGPVVTPSTASFDGNGAVDTTAATAVEGENNSEKVVTVAKVVFGTLVDIAVSRLPVDFDVRALSARLMPPPIAMLEAVDYQGTLGKTEISELHKQEYEQVKRQLGYTLDTLEAFPLALESQEYAPPNISDHEPGPSG</sequence>
<proteinExistence type="predicted"/>
<evidence type="ECO:0000256" key="1">
    <source>
        <dbReference type="SAM" id="MobiDB-lite"/>
    </source>
</evidence>
<organism evidence="2 3">
    <name type="scientific">Diplodia corticola</name>
    <dbReference type="NCBI Taxonomy" id="236234"/>
    <lineage>
        <taxon>Eukaryota</taxon>
        <taxon>Fungi</taxon>
        <taxon>Dikarya</taxon>
        <taxon>Ascomycota</taxon>
        <taxon>Pezizomycotina</taxon>
        <taxon>Dothideomycetes</taxon>
        <taxon>Dothideomycetes incertae sedis</taxon>
        <taxon>Botryosphaeriales</taxon>
        <taxon>Botryosphaeriaceae</taxon>
        <taxon>Diplodia</taxon>
    </lineage>
</organism>
<dbReference type="AlphaFoldDB" id="A0A1J9QZN2"/>
<dbReference type="Proteomes" id="UP000183809">
    <property type="component" value="Unassembled WGS sequence"/>
</dbReference>
<accession>A0A1J9QZN2</accession>